<proteinExistence type="predicted"/>
<gene>
    <name evidence="1" type="ORF">AAFF_G00438740</name>
</gene>
<dbReference type="Proteomes" id="UP001221898">
    <property type="component" value="Unassembled WGS sequence"/>
</dbReference>
<protein>
    <submittedName>
        <fullName evidence="1">Uncharacterized protein</fullName>
    </submittedName>
</protein>
<sequence>MSRRSAGATPLPCARVRRSRCSVSKVRRSPCRKLRPNERSETCLTGADMNRNKSLPELAEIHRCGKQWQTVASQASMSTTLPQEKTRVLSQRLDSTGLSLRRGQCLYRQSCPTATQAYIFDSSTPVGADKRPGTKTLVTAPADCANREDHLTLAYTGWPPRCCGLTAL</sequence>
<keyword evidence="2" id="KW-1185">Reference proteome</keyword>
<comment type="caution">
    <text evidence="1">The sequence shown here is derived from an EMBL/GenBank/DDBJ whole genome shotgun (WGS) entry which is preliminary data.</text>
</comment>
<reference evidence="1" key="1">
    <citation type="journal article" date="2023" name="Science">
        <title>Genome structures resolve the early diversification of teleost fishes.</title>
        <authorList>
            <person name="Parey E."/>
            <person name="Louis A."/>
            <person name="Montfort J."/>
            <person name="Bouchez O."/>
            <person name="Roques C."/>
            <person name="Iampietro C."/>
            <person name="Lluch J."/>
            <person name="Castinel A."/>
            <person name="Donnadieu C."/>
            <person name="Desvignes T."/>
            <person name="Floi Bucao C."/>
            <person name="Jouanno E."/>
            <person name="Wen M."/>
            <person name="Mejri S."/>
            <person name="Dirks R."/>
            <person name="Jansen H."/>
            <person name="Henkel C."/>
            <person name="Chen W.J."/>
            <person name="Zahm M."/>
            <person name="Cabau C."/>
            <person name="Klopp C."/>
            <person name="Thompson A.W."/>
            <person name="Robinson-Rechavi M."/>
            <person name="Braasch I."/>
            <person name="Lecointre G."/>
            <person name="Bobe J."/>
            <person name="Postlethwait J.H."/>
            <person name="Berthelot C."/>
            <person name="Roest Crollius H."/>
            <person name="Guiguen Y."/>
        </authorList>
    </citation>
    <scope>NUCLEOTIDE SEQUENCE</scope>
    <source>
        <strain evidence="1">NC1722</strain>
    </source>
</reference>
<dbReference type="EMBL" id="JAINUG010000972">
    <property type="protein sequence ID" value="KAJ8358454.1"/>
    <property type="molecule type" value="Genomic_DNA"/>
</dbReference>
<name>A0AAD7R2S2_9TELE</name>
<organism evidence="1 2">
    <name type="scientific">Aldrovandia affinis</name>
    <dbReference type="NCBI Taxonomy" id="143900"/>
    <lineage>
        <taxon>Eukaryota</taxon>
        <taxon>Metazoa</taxon>
        <taxon>Chordata</taxon>
        <taxon>Craniata</taxon>
        <taxon>Vertebrata</taxon>
        <taxon>Euteleostomi</taxon>
        <taxon>Actinopterygii</taxon>
        <taxon>Neopterygii</taxon>
        <taxon>Teleostei</taxon>
        <taxon>Notacanthiformes</taxon>
        <taxon>Halosauridae</taxon>
        <taxon>Aldrovandia</taxon>
    </lineage>
</organism>
<evidence type="ECO:0000313" key="2">
    <source>
        <dbReference type="Proteomes" id="UP001221898"/>
    </source>
</evidence>
<evidence type="ECO:0000313" key="1">
    <source>
        <dbReference type="EMBL" id="KAJ8358454.1"/>
    </source>
</evidence>
<dbReference type="AlphaFoldDB" id="A0AAD7R2S2"/>
<accession>A0AAD7R2S2</accession>